<dbReference type="EMBL" id="MN740385">
    <property type="protein sequence ID" value="QHU03724.1"/>
    <property type="molecule type" value="Genomic_DNA"/>
</dbReference>
<feature type="compositionally biased region" description="Low complexity" evidence="1">
    <location>
        <begin position="549"/>
        <end position="559"/>
    </location>
</feature>
<dbReference type="InterPro" id="IPR049304">
    <property type="entry name" value="Gly_rich_dom"/>
</dbReference>
<feature type="domain" description="Glycine-rich" evidence="2">
    <location>
        <begin position="55"/>
        <end position="302"/>
    </location>
</feature>
<feature type="compositionally biased region" description="Gly residues" evidence="1">
    <location>
        <begin position="275"/>
        <end position="287"/>
    </location>
</feature>
<feature type="region of interest" description="Disordered" evidence="1">
    <location>
        <begin position="488"/>
        <end position="580"/>
    </location>
</feature>
<protein>
    <recommendedName>
        <fullName evidence="2">Glycine-rich domain-containing protein</fullName>
    </recommendedName>
</protein>
<sequence>MSGTLVFHYGNFDNHYGDDTRAKSAKNGHIYSDTLTSEIPDEYGTFTMSGTTSGQTTYSWTPTATGQADVLIVAGGGGTREFCGGGGAGGLIYKPNQILNTSSYTIKVGDGGAGTRLTAVDGYNSSAFSYTATGGGRGASSNESITTGYNGGSGGGMGPRNKNPGLGTSGQGNDGGGGRPGYTSGNDGGSGGGGGAGVPGTYGGTRIGGSGGDGIDMSYRFGSKYGDDGWFAGGGAGFGDARGGASTPGKRGKGGGGDSDNGSTGGDNQTAGMSHTGGGAGAGGPGGLGGKKGGSGIVLIGYKYTAKSPVSISGLVGWYTAYSAELSNGSVNKWNDLSGNKNHVESGSFTGSVKRADPNDSTLTNRSGVETDYFGNRTIVFTYGNFSSTFSHTNVESAAKAGVICANTNASEIPPHFGTFTMSGTASGQTTYSWSPPGDCVAEVLVVAGGGGGGGVISGGGGGGGLILRPNVYVKGKDNAIKVGDGGLGATGWNTSRQDGKPGYDSTFESLTAKGGGGGVHHGGATTSTTKDGGSGGGGGNQYSGVGGNTTQSSQSGDSGTYGYGHDGGDNGDGNWGSGGGGAGGVGGNTNRSTISGAGGVGKYIDFARNYGDSGWFAGGGSGGTRARGTISNGGNGGGGKGTTTSALAEHGQEYTGGGGGGGGYNGGNSGQIGGNGGSGIVIVKFSLLYGKGPTAFPFLYGTTTDGLRFPTSVMDTSSDYTLFHVARYYKPSGTPTRLRIFDGVTDNWLSGFHSGNSGCAYHDGWLTEQTDSHGNKWVLSTDQKDLYRSNGVDRTISGSGSTSKQLSINYGHHGAERSDWGVAEVIVYDRELSLSEYLSVESYLMSKYFKDDAIASSGELSVMLINNTFYNGKQNITGSAGYPITLGRLGIRIGNTLNALLNFSDFRNLKVYGALDSLSTSLLPTIAFGFRKLLGSYMGPQVRIRRSSDSVEADLYMDSSGTITLISGTTATDYSSWLNGATGYLVTWYDQSGGGRHAVRTRRSTSYTWPLVKKDSGDTTLHMDIQPASSDFVEFDNANLGTHDYTWVMAVQTPSSNSRWRTYLRGQSRHHYLLLQSGGTLVGLYDNSSGGFANTGVNHTLGNKDIYSSYATGGQTVIRHNGNAGNTITKQLSDFWNQRMMLTYPGQGGNKMFEIIFYAGAQSASFVASVEAIVDDVL</sequence>
<feature type="region of interest" description="Disordered" evidence="1">
    <location>
        <begin position="240"/>
        <end position="287"/>
    </location>
</feature>
<feature type="compositionally biased region" description="Gly residues" evidence="1">
    <location>
        <begin position="149"/>
        <end position="158"/>
    </location>
</feature>
<organism evidence="3">
    <name type="scientific">viral metagenome</name>
    <dbReference type="NCBI Taxonomy" id="1070528"/>
    <lineage>
        <taxon>unclassified sequences</taxon>
        <taxon>metagenomes</taxon>
        <taxon>organismal metagenomes</taxon>
    </lineage>
</organism>
<name>A0A6C0JJ97_9ZZZZ</name>
<feature type="compositionally biased region" description="Gly residues" evidence="1">
    <location>
        <begin position="254"/>
        <end position="265"/>
    </location>
</feature>
<feature type="compositionally biased region" description="Gly residues" evidence="1">
    <location>
        <begin position="167"/>
        <end position="197"/>
    </location>
</feature>
<proteinExistence type="predicted"/>
<accession>A0A6C0JJ97</accession>
<feature type="region of interest" description="Disordered" evidence="1">
    <location>
        <begin position="132"/>
        <end position="197"/>
    </location>
</feature>
<evidence type="ECO:0000256" key="1">
    <source>
        <dbReference type="SAM" id="MobiDB-lite"/>
    </source>
</evidence>
<feature type="compositionally biased region" description="Gly residues" evidence="1">
    <location>
        <begin position="560"/>
        <end position="580"/>
    </location>
</feature>
<evidence type="ECO:0000313" key="3">
    <source>
        <dbReference type="EMBL" id="QHU03724.1"/>
    </source>
</evidence>
<dbReference type="Pfam" id="PF21722">
    <property type="entry name" value="Gly_rich_2"/>
    <property type="match status" value="2"/>
</dbReference>
<feature type="compositionally biased region" description="Gly residues" evidence="1">
    <location>
        <begin position="533"/>
        <end position="548"/>
    </location>
</feature>
<feature type="domain" description="Glycine-rich" evidence="2">
    <location>
        <begin position="430"/>
        <end position="686"/>
    </location>
</feature>
<feature type="compositionally biased region" description="Low complexity" evidence="1">
    <location>
        <begin position="523"/>
        <end position="532"/>
    </location>
</feature>
<dbReference type="AlphaFoldDB" id="A0A6C0JJ97"/>
<reference evidence="3" key="1">
    <citation type="journal article" date="2020" name="Nature">
        <title>Giant virus diversity and host interactions through global metagenomics.</title>
        <authorList>
            <person name="Schulz F."/>
            <person name="Roux S."/>
            <person name="Paez-Espino D."/>
            <person name="Jungbluth S."/>
            <person name="Walsh D.A."/>
            <person name="Denef V.J."/>
            <person name="McMahon K.D."/>
            <person name="Konstantinidis K.T."/>
            <person name="Eloe-Fadrosh E.A."/>
            <person name="Kyrpides N.C."/>
            <person name="Woyke T."/>
        </authorList>
    </citation>
    <scope>NUCLEOTIDE SEQUENCE</scope>
    <source>
        <strain evidence="3">GVMAG-M-3300027206-1</strain>
    </source>
</reference>
<evidence type="ECO:0000259" key="2">
    <source>
        <dbReference type="Pfam" id="PF21722"/>
    </source>
</evidence>